<sequence>MWPYWKTLMKMYQTWCIVALPMKFSQTGKPWRFQRSFLFL</sequence>
<keyword evidence="2" id="KW-1185">Reference proteome</keyword>
<organism evidence="1 2">
    <name type="scientific">Trifolium medium</name>
    <dbReference type="NCBI Taxonomy" id="97028"/>
    <lineage>
        <taxon>Eukaryota</taxon>
        <taxon>Viridiplantae</taxon>
        <taxon>Streptophyta</taxon>
        <taxon>Embryophyta</taxon>
        <taxon>Tracheophyta</taxon>
        <taxon>Spermatophyta</taxon>
        <taxon>Magnoliopsida</taxon>
        <taxon>eudicotyledons</taxon>
        <taxon>Gunneridae</taxon>
        <taxon>Pentapetalae</taxon>
        <taxon>rosids</taxon>
        <taxon>fabids</taxon>
        <taxon>Fabales</taxon>
        <taxon>Fabaceae</taxon>
        <taxon>Papilionoideae</taxon>
        <taxon>50 kb inversion clade</taxon>
        <taxon>NPAAA clade</taxon>
        <taxon>Hologalegina</taxon>
        <taxon>IRL clade</taxon>
        <taxon>Trifolieae</taxon>
        <taxon>Trifolium</taxon>
    </lineage>
</organism>
<name>A0A392RV78_9FABA</name>
<dbReference type="AlphaFoldDB" id="A0A392RV78"/>
<reference evidence="1 2" key="1">
    <citation type="journal article" date="2018" name="Front. Plant Sci.">
        <title>Red Clover (Trifolium pratense) and Zigzag Clover (T. medium) - A Picture of Genomic Similarities and Differences.</title>
        <authorList>
            <person name="Dluhosova J."/>
            <person name="Istvanek J."/>
            <person name="Nedelnik J."/>
            <person name="Repkova J."/>
        </authorList>
    </citation>
    <scope>NUCLEOTIDE SEQUENCE [LARGE SCALE GENOMIC DNA]</scope>
    <source>
        <strain evidence="2">cv. 10/8</strain>
        <tissue evidence="1">Leaf</tissue>
    </source>
</reference>
<dbReference type="EMBL" id="LXQA010268012">
    <property type="protein sequence ID" value="MCI39496.1"/>
    <property type="molecule type" value="Genomic_DNA"/>
</dbReference>
<evidence type="ECO:0000313" key="1">
    <source>
        <dbReference type="EMBL" id="MCI39496.1"/>
    </source>
</evidence>
<feature type="non-terminal residue" evidence="1">
    <location>
        <position position="40"/>
    </location>
</feature>
<comment type="caution">
    <text evidence="1">The sequence shown here is derived from an EMBL/GenBank/DDBJ whole genome shotgun (WGS) entry which is preliminary data.</text>
</comment>
<protein>
    <submittedName>
        <fullName evidence="1">Uncharacterized protein</fullName>
    </submittedName>
</protein>
<evidence type="ECO:0000313" key="2">
    <source>
        <dbReference type="Proteomes" id="UP000265520"/>
    </source>
</evidence>
<proteinExistence type="predicted"/>
<dbReference type="Proteomes" id="UP000265520">
    <property type="component" value="Unassembled WGS sequence"/>
</dbReference>
<accession>A0A392RV78</accession>